<name>A0A2B7Y6I4_POLH7</name>
<evidence type="ECO:0000256" key="1">
    <source>
        <dbReference type="SAM" id="MobiDB-lite"/>
    </source>
</evidence>
<dbReference type="AlphaFoldDB" id="A0A2B7Y6I4"/>
<feature type="transmembrane region" description="Helical" evidence="2">
    <location>
        <begin position="693"/>
        <end position="713"/>
    </location>
</feature>
<comment type="caution">
    <text evidence="3">The sequence shown here is derived from an EMBL/GenBank/DDBJ whole genome shotgun (WGS) entry which is preliminary data.</text>
</comment>
<proteinExistence type="predicted"/>
<feature type="compositionally biased region" description="Polar residues" evidence="1">
    <location>
        <begin position="41"/>
        <end position="56"/>
    </location>
</feature>
<evidence type="ECO:0000256" key="2">
    <source>
        <dbReference type="SAM" id="Phobius"/>
    </source>
</evidence>
<dbReference type="Proteomes" id="UP000224634">
    <property type="component" value="Unassembled WGS sequence"/>
</dbReference>
<evidence type="ECO:0000313" key="4">
    <source>
        <dbReference type="Proteomes" id="UP000224634"/>
    </source>
</evidence>
<reference evidence="3 4" key="1">
    <citation type="submission" date="2017-10" db="EMBL/GenBank/DDBJ databases">
        <title>Comparative genomics in systemic dimorphic fungi from Ajellomycetaceae.</title>
        <authorList>
            <person name="Munoz J.F."/>
            <person name="Mcewen J.G."/>
            <person name="Clay O.K."/>
            <person name="Cuomo C.A."/>
        </authorList>
    </citation>
    <scope>NUCLEOTIDE SEQUENCE [LARGE SCALE GENOMIC DNA]</scope>
    <source>
        <strain evidence="3 4">UAMH7299</strain>
    </source>
</reference>
<sequence>MSDRRTSSDLGPVLEEIRETLRAQNAALQKLVDVLARPKEQSCSAANPQPEDNNVSGDAREVSCNSIPSSDADDGTAENSAPHSDDKNPLSVYRGRLAYYIKGPVDFDEMGVSDLDPSFASTIKARGLQPQQLVAHGDWKYYGEGLHPDYIPDWELIVHDDKYYHIDDRERSHPISLSDNFPPKDASVHNVPYCFTQETSVPWKGVRFASTGITVDWSRLQQCLGTLYSVPPDGRIPLAFERNQLRLKCARPRDIDTYLRRVDTLLRTLHENDGRFLVQDFDSFFGLVIYDWLRGRHQRMHNLPPYWMAVQPALLAEYNQLVIQPGPCSFSILPSVLKDQVNNADSGWSFRNNLDQSNTSPRSGIRDGSHAISDQGRRFEVHGGKTSWSLLVDSDLTRPELESHWQDVVAKAFDLHLSCGRYLPSENPFQKGWTPLHINWFRILRKGEQENLVSSSWKSGPLYGSTSDQYIQETAFTLLFLPKYGSGSYRPDQQEPEIVELQQTNYITILLLAPSAMFHDNEPTCAAKLLGLICDALWLAAEAWEKLRAHHGALLDSQANEQNPLLDPDKHDALLFDDDIFSRSRLYFWAVDILEVFQQHISDTLRTWEDFWEAREQLLRAHHYLIKPYEIQRPSRIDFLHGKIEARISRLKEYRERFKALHTRAQALREGLFTASGVVESRAATPLGENVKLLTYVSIFYLPLGFSAAIFSINENYSTAAFAVTSAVVAVTSAVVAIVTYALIANLENVVALTKTSYGHAKRPIIRRMANDGEHKWAARATGFTAFRPHAENIRPSEWNIVVYLVLQTLRQLRAIGTLPKWLRGRRQKEAAPGTGDPVDGERQDA</sequence>
<dbReference type="OrthoDB" id="5428055at2759"/>
<feature type="transmembrane region" description="Helical" evidence="2">
    <location>
        <begin position="720"/>
        <end position="744"/>
    </location>
</feature>
<keyword evidence="2" id="KW-1133">Transmembrane helix</keyword>
<evidence type="ECO:0000313" key="3">
    <source>
        <dbReference type="EMBL" id="PGH16492.1"/>
    </source>
</evidence>
<protein>
    <submittedName>
        <fullName evidence="3">Uncharacterized protein</fullName>
    </submittedName>
</protein>
<feature type="region of interest" description="Disordered" evidence="1">
    <location>
        <begin position="827"/>
        <end position="846"/>
    </location>
</feature>
<keyword evidence="2" id="KW-0812">Transmembrane</keyword>
<accession>A0A2B7Y6I4</accession>
<dbReference type="EMBL" id="PDNA01000073">
    <property type="protein sequence ID" value="PGH16492.1"/>
    <property type="molecule type" value="Genomic_DNA"/>
</dbReference>
<gene>
    <name evidence="3" type="ORF">AJ80_05177</name>
</gene>
<keyword evidence="4" id="KW-1185">Reference proteome</keyword>
<dbReference type="STRING" id="1447883.A0A2B7Y6I4"/>
<keyword evidence="2" id="KW-0472">Membrane</keyword>
<organism evidence="3 4">
    <name type="scientific">Polytolypa hystricis (strain UAMH7299)</name>
    <dbReference type="NCBI Taxonomy" id="1447883"/>
    <lineage>
        <taxon>Eukaryota</taxon>
        <taxon>Fungi</taxon>
        <taxon>Dikarya</taxon>
        <taxon>Ascomycota</taxon>
        <taxon>Pezizomycotina</taxon>
        <taxon>Eurotiomycetes</taxon>
        <taxon>Eurotiomycetidae</taxon>
        <taxon>Onygenales</taxon>
        <taxon>Onygenales incertae sedis</taxon>
        <taxon>Polytolypa</taxon>
    </lineage>
</organism>
<feature type="region of interest" description="Disordered" evidence="1">
    <location>
        <begin position="38"/>
        <end position="89"/>
    </location>
</feature>